<organism evidence="1">
    <name type="scientific">Siphoviridae sp. ctRGj11</name>
    <dbReference type="NCBI Taxonomy" id="2827868"/>
    <lineage>
        <taxon>Viruses</taxon>
        <taxon>Duplodnaviria</taxon>
        <taxon>Heunggongvirae</taxon>
        <taxon>Uroviricota</taxon>
        <taxon>Caudoviricetes</taxon>
    </lineage>
</organism>
<reference evidence="1" key="1">
    <citation type="journal article" date="2021" name="Proc. Natl. Acad. Sci. U.S.A.">
        <title>A Catalog of Tens of Thousands of Viruses from Human Metagenomes Reveals Hidden Associations with Chronic Diseases.</title>
        <authorList>
            <person name="Tisza M.J."/>
            <person name="Buck C.B."/>
        </authorList>
    </citation>
    <scope>NUCLEOTIDE SEQUENCE</scope>
    <source>
        <strain evidence="1">CtRGj11</strain>
    </source>
</reference>
<name>A0A8S5SK18_9CAUD</name>
<protein>
    <submittedName>
        <fullName evidence="1">Uncharacterized protein</fullName>
    </submittedName>
</protein>
<dbReference type="EMBL" id="BK032613">
    <property type="protein sequence ID" value="DAF51310.1"/>
    <property type="molecule type" value="Genomic_DNA"/>
</dbReference>
<accession>A0A8S5SK18</accession>
<evidence type="ECO:0000313" key="1">
    <source>
        <dbReference type="EMBL" id="DAF51310.1"/>
    </source>
</evidence>
<proteinExistence type="predicted"/>
<sequence length="73" mass="7283">MTRRTPGSASAGPGVLLCLPTGGAVSPSDALWGCGWYPHMGGVLKGAQIGSCGLSCAGVCARAHIRARARACE</sequence>